<dbReference type="EMBL" id="MU004305">
    <property type="protein sequence ID" value="KAF2659681.1"/>
    <property type="molecule type" value="Genomic_DNA"/>
</dbReference>
<feature type="region of interest" description="Disordered" evidence="1">
    <location>
        <begin position="116"/>
        <end position="143"/>
    </location>
</feature>
<evidence type="ECO:0000313" key="2">
    <source>
        <dbReference type="EMBL" id="KAF2659681.1"/>
    </source>
</evidence>
<evidence type="ECO:0000256" key="1">
    <source>
        <dbReference type="SAM" id="MobiDB-lite"/>
    </source>
</evidence>
<dbReference type="AlphaFoldDB" id="A0A6A6TK60"/>
<name>A0A6A6TK60_9PLEO</name>
<accession>A0A6A6TK60</accession>
<keyword evidence="3" id="KW-1185">Reference proteome</keyword>
<sequence>MAGMLESPKPGGFGPAPEESEFLHHRPRPPPAAPSAWKRLGRMSWASSLVPACARDLALTGSRCADVIRLLQPGHHRTDAVVDVRGSHIQRRRCNGDCCSQHVLWAMAPPLNSTSPLSLAPGGGLKVGERARSTPAASSRLPLTSVPPAWDVHHRGLRLSAPAGMPCPSMPLLIHIELGTAETKHKDPFPVSAETACSMLTLTLKTCMLQPPPSYRCP</sequence>
<reference evidence="2" key="1">
    <citation type="journal article" date="2020" name="Stud. Mycol.">
        <title>101 Dothideomycetes genomes: a test case for predicting lifestyles and emergence of pathogens.</title>
        <authorList>
            <person name="Haridas S."/>
            <person name="Albert R."/>
            <person name="Binder M."/>
            <person name="Bloem J."/>
            <person name="Labutti K."/>
            <person name="Salamov A."/>
            <person name="Andreopoulos B."/>
            <person name="Baker S."/>
            <person name="Barry K."/>
            <person name="Bills G."/>
            <person name="Bluhm B."/>
            <person name="Cannon C."/>
            <person name="Castanera R."/>
            <person name="Culley D."/>
            <person name="Daum C."/>
            <person name="Ezra D."/>
            <person name="Gonzalez J."/>
            <person name="Henrissat B."/>
            <person name="Kuo A."/>
            <person name="Liang C."/>
            <person name="Lipzen A."/>
            <person name="Lutzoni F."/>
            <person name="Magnuson J."/>
            <person name="Mondo S."/>
            <person name="Nolan M."/>
            <person name="Ohm R."/>
            <person name="Pangilinan J."/>
            <person name="Park H.-J."/>
            <person name="Ramirez L."/>
            <person name="Alfaro M."/>
            <person name="Sun H."/>
            <person name="Tritt A."/>
            <person name="Yoshinaga Y."/>
            <person name="Zwiers L.-H."/>
            <person name="Turgeon B."/>
            <person name="Goodwin S."/>
            <person name="Spatafora J."/>
            <person name="Crous P."/>
            <person name="Grigoriev I."/>
        </authorList>
    </citation>
    <scope>NUCLEOTIDE SEQUENCE</scope>
    <source>
        <strain evidence="2">CBS 122681</strain>
    </source>
</reference>
<proteinExistence type="predicted"/>
<organism evidence="2 3">
    <name type="scientific">Lophiostoma macrostomum CBS 122681</name>
    <dbReference type="NCBI Taxonomy" id="1314788"/>
    <lineage>
        <taxon>Eukaryota</taxon>
        <taxon>Fungi</taxon>
        <taxon>Dikarya</taxon>
        <taxon>Ascomycota</taxon>
        <taxon>Pezizomycotina</taxon>
        <taxon>Dothideomycetes</taxon>
        <taxon>Pleosporomycetidae</taxon>
        <taxon>Pleosporales</taxon>
        <taxon>Lophiostomataceae</taxon>
        <taxon>Lophiostoma</taxon>
    </lineage>
</organism>
<dbReference type="Proteomes" id="UP000799324">
    <property type="component" value="Unassembled WGS sequence"/>
</dbReference>
<gene>
    <name evidence="2" type="ORF">K491DRAFT_152489</name>
</gene>
<protein>
    <submittedName>
        <fullName evidence="2">Uncharacterized protein</fullName>
    </submittedName>
</protein>
<evidence type="ECO:0000313" key="3">
    <source>
        <dbReference type="Proteomes" id="UP000799324"/>
    </source>
</evidence>
<feature type="region of interest" description="Disordered" evidence="1">
    <location>
        <begin position="1"/>
        <end position="35"/>
    </location>
</feature>